<dbReference type="Proteomes" id="UP000187455">
    <property type="component" value="Unassembled WGS sequence"/>
</dbReference>
<dbReference type="GO" id="GO:0005829">
    <property type="term" value="C:cytosol"/>
    <property type="evidence" value="ECO:0007669"/>
    <property type="project" value="TreeGrafter"/>
</dbReference>
<dbReference type="FunFam" id="3.40.50.620:FF:000037">
    <property type="entry name" value="Glutamine--tRNA ligase cytoplasmic"/>
    <property type="match status" value="1"/>
</dbReference>
<comment type="similarity">
    <text evidence="1 10">Belongs to the class-I aminoacyl-tRNA synthetase family.</text>
</comment>
<keyword evidence="5 10" id="KW-0067">ATP-binding</keyword>
<evidence type="ECO:0000256" key="9">
    <source>
        <dbReference type="ARBA" id="ARBA00048270"/>
    </source>
</evidence>
<dbReference type="PANTHER" id="PTHR43097">
    <property type="entry name" value="GLUTAMINE-TRNA LIGASE"/>
    <property type="match status" value="1"/>
</dbReference>
<dbReference type="InterPro" id="IPR004514">
    <property type="entry name" value="Gln-tRNA-synth"/>
</dbReference>
<dbReference type="InterPro" id="IPR042559">
    <property type="entry name" value="Gln-tRNA-synth_Ib_RNA-bd_N_2"/>
</dbReference>
<dbReference type="InterPro" id="IPR020059">
    <property type="entry name" value="Glu/Gln-tRNA-synth_Ib_codon-bd"/>
</dbReference>
<sequence>MSDFDSLVSAFKRLGLSDDKAAETAKNSKISPVLYDAFCIAQGDSSEISKSTGSLLYNLSTTITPEAKVHFNFLCGEIIKGNLSSSDQISGISLQAIKYCKKAAPEETYPDFKIFCGIGVFIDDSTISTKISGFLKENKEKLESDRYKVLGLFLSKIRQDPELRWAKAEKIKTSLESQVLELLGPKDERDIPVKGKAKKTPKTSTSVDSNVPIPKPKQHQKYTPASFESMFSEGDISRLHKSGENPQISPEILKKHLEFTKGKVITRFPPEPNGFLHIGHAKAINVNFGYAEYHNGKCNLRYDDTNPETEEVQYLDSILEAVRWLGFTPDKILYASDYFDQLYNLAIILIEKGLAYVCHCTAEKMFEDRGGDSNGPRVACEHRDRSVESSLLEFQKMKDGRYKSGEAILRMKMDLEDGNPQMWDLVAYRIIYSTHHRTGDKWCIYPTYDFAHCLCDSIENITHSLCTTEFVQSRKSYYWLCDAVEVYKPVQWEYGRLSVTNTILSKRKLLKLLENNIISSLDDPRLYTLPALRRRGVPALAINGFVRELGVTTSKTTIEVSRLENHIRDCLNSVAPRLMAVLDPIKVKLINLGKSVDLEVPFNPRDPSFGSHSVPFTDTLFIDSSDFRLEDSKDYYRLAPGKTVGLLYAPGPITCTEVIYGEDGGVLELLCKLEDGADGKPIPKPKTYIQWVPFSPKHGSPVVLDEIRLYNDLFKHSNPYDKTIVPGGFLTDINPESLVTIKSAIVETGFYDLTFKFINGEATRKEFDSKNFEELRFQFLRTGYFTVDKDTHFDSSFIETCRSVQKCGDPVLAAASNKNKLVLNRIVTLKGDPNK</sequence>
<evidence type="ECO:0000259" key="13">
    <source>
        <dbReference type="Pfam" id="PF03950"/>
    </source>
</evidence>
<keyword evidence="7 10" id="KW-0030">Aminoacyl-tRNA synthetase</keyword>
<dbReference type="Pfam" id="PF00749">
    <property type="entry name" value="tRNA-synt_1c"/>
    <property type="match status" value="1"/>
</dbReference>
<dbReference type="Pfam" id="PF04558">
    <property type="entry name" value="tRNA_synt_1c_R1"/>
    <property type="match status" value="1"/>
</dbReference>
<evidence type="ECO:0000256" key="8">
    <source>
        <dbReference type="ARBA" id="ARBA00030466"/>
    </source>
</evidence>
<feature type="domain" description="Glutaminyl-tRNA synthetase class Ib non-specific RNA-binding" evidence="14">
    <location>
        <begin position="171"/>
        <end position="256"/>
    </location>
</feature>
<dbReference type="GO" id="GO:0004819">
    <property type="term" value="F:glutamine-tRNA ligase activity"/>
    <property type="evidence" value="ECO:0007669"/>
    <property type="project" value="UniProtKB-EC"/>
</dbReference>
<dbReference type="SUPFAM" id="SSF52374">
    <property type="entry name" value="Nucleotidylyl transferase"/>
    <property type="match status" value="1"/>
</dbReference>
<dbReference type="AlphaFoldDB" id="A0A1R0GT89"/>
<dbReference type="InterPro" id="IPR000924">
    <property type="entry name" value="Glu/Gln-tRNA-synth"/>
</dbReference>
<organism evidence="17 18">
    <name type="scientific">Smittium mucronatum</name>
    <dbReference type="NCBI Taxonomy" id="133383"/>
    <lineage>
        <taxon>Eukaryota</taxon>
        <taxon>Fungi</taxon>
        <taxon>Fungi incertae sedis</taxon>
        <taxon>Zoopagomycota</taxon>
        <taxon>Kickxellomycotina</taxon>
        <taxon>Harpellomycetes</taxon>
        <taxon>Harpellales</taxon>
        <taxon>Legeriomycetaceae</taxon>
        <taxon>Smittium</taxon>
    </lineage>
</organism>
<evidence type="ECO:0000256" key="3">
    <source>
        <dbReference type="ARBA" id="ARBA00022598"/>
    </source>
</evidence>
<evidence type="ECO:0000259" key="15">
    <source>
        <dbReference type="Pfam" id="PF04558"/>
    </source>
</evidence>
<dbReference type="Gene3D" id="1.10.8.1290">
    <property type="entry name" value="Glutaminyl-tRNA synthetase, non-specific RNA binding region part 1, domain 1"/>
    <property type="match status" value="1"/>
</dbReference>
<dbReference type="Gene3D" id="2.40.240.10">
    <property type="entry name" value="Ribosomal Protein L25, Chain P"/>
    <property type="match status" value="2"/>
</dbReference>
<dbReference type="InterPro" id="IPR050132">
    <property type="entry name" value="Gln/Glu-tRNA_Ligase"/>
</dbReference>
<evidence type="ECO:0000256" key="4">
    <source>
        <dbReference type="ARBA" id="ARBA00022741"/>
    </source>
</evidence>
<evidence type="ECO:0000313" key="17">
    <source>
        <dbReference type="EMBL" id="OLY80110.1"/>
    </source>
</evidence>
<dbReference type="FunFam" id="1.10.10.2420:FF:000001">
    <property type="entry name" value="Glutamine--tRNA ligase cytoplasmic"/>
    <property type="match status" value="1"/>
</dbReference>
<dbReference type="EMBL" id="LSSL01003768">
    <property type="protein sequence ID" value="OLY80110.1"/>
    <property type="molecule type" value="Genomic_DNA"/>
</dbReference>
<reference evidence="17 18" key="1">
    <citation type="journal article" date="2016" name="Mol. Biol. Evol.">
        <title>Genome-Wide Survey of Gut Fungi (Harpellales) Reveals the First Horizontally Transferred Ubiquitin Gene from a Mosquito Host.</title>
        <authorList>
            <person name="Wang Y."/>
            <person name="White M.M."/>
            <person name="Kvist S."/>
            <person name="Moncalvo J.M."/>
        </authorList>
    </citation>
    <scope>NUCLEOTIDE SEQUENCE [LARGE SCALE GENOMIC DNA]</scope>
    <source>
        <strain evidence="17 18">ALG-7-W6</strain>
    </source>
</reference>
<evidence type="ECO:0000256" key="11">
    <source>
        <dbReference type="SAM" id="MobiDB-lite"/>
    </source>
</evidence>
<evidence type="ECO:0000256" key="10">
    <source>
        <dbReference type="RuleBase" id="RU363037"/>
    </source>
</evidence>
<dbReference type="InterPro" id="IPR020058">
    <property type="entry name" value="Glu/Gln-tRNA-synth_Ib_cat-dom"/>
</dbReference>
<evidence type="ECO:0000256" key="5">
    <source>
        <dbReference type="ARBA" id="ARBA00022840"/>
    </source>
</evidence>
<dbReference type="SUPFAM" id="SSF50715">
    <property type="entry name" value="Ribosomal protein L25-like"/>
    <property type="match status" value="1"/>
</dbReference>
<comment type="catalytic activity">
    <reaction evidence="9">
        <text>tRNA(Gln) + L-glutamine + ATP = L-glutaminyl-tRNA(Gln) + AMP + diphosphate</text>
        <dbReference type="Rhea" id="RHEA:20121"/>
        <dbReference type="Rhea" id="RHEA-COMP:9662"/>
        <dbReference type="Rhea" id="RHEA-COMP:9681"/>
        <dbReference type="ChEBI" id="CHEBI:30616"/>
        <dbReference type="ChEBI" id="CHEBI:33019"/>
        <dbReference type="ChEBI" id="CHEBI:58359"/>
        <dbReference type="ChEBI" id="CHEBI:78442"/>
        <dbReference type="ChEBI" id="CHEBI:78521"/>
        <dbReference type="ChEBI" id="CHEBI:456215"/>
        <dbReference type="EC" id="6.1.1.18"/>
    </reaction>
</comment>
<evidence type="ECO:0000256" key="6">
    <source>
        <dbReference type="ARBA" id="ARBA00022917"/>
    </source>
</evidence>
<dbReference type="PRINTS" id="PR00987">
    <property type="entry name" value="TRNASYNTHGLU"/>
</dbReference>
<evidence type="ECO:0000259" key="12">
    <source>
        <dbReference type="Pfam" id="PF00749"/>
    </source>
</evidence>
<feature type="domain" description="Glutamyl/glutaminyl-tRNA synthetase class Ib catalytic" evidence="12">
    <location>
        <begin position="263"/>
        <end position="572"/>
    </location>
</feature>
<dbReference type="InterPro" id="IPR007639">
    <property type="entry name" value="Gln-tRNA-synth_Ib_RNA-bd_N"/>
</dbReference>
<dbReference type="Pfam" id="PF03950">
    <property type="entry name" value="tRNA-synt_1c_C"/>
    <property type="match status" value="1"/>
</dbReference>
<protein>
    <recommendedName>
        <fullName evidence="2">glutamine--tRNA ligase</fullName>
        <ecNumber evidence="2">6.1.1.18</ecNumber>
    </recommendedName>
    <alternativeName>
        <fullName evidence="8">Glutaminyl-tRNA synthetase</fullName>
    </alternativeName>
</protein>
<evidence type="ECO:0000259" key="16">
    <source>
        <dbReference type="Pfam" id="PF20974"/>
    </source>
</evidence>
<feature type="domain" description="Glutamyl/glutaminyl-tRNA synthetase class Ib anti-codon binding" evidence="13">
    <location>
        <begin position="575"/>
        <end position="673"/>
    </location>
</feature>
<dbReference type="InterPro" id="IPR042558">
    <property type="entry name" value="Gln-tRNA-synth_Ib_RNA-bd_N_1"/>
</dbReference>
<feature type="domain" description="tRNA synthetases class I (E and Q) anti-codon binding" evidence="16">
    <location>
        <begin position="689"/>
        <end position="752"/>
    </location>
</feature>
<keyword evidence="3 10" id="KW-0436">Ligase</keyword>
<evidence type="ECO:0000256" key="2">
    <source>
        <dbReference type="ARBA" id="ARBA00012836"/>
    </source>
</evidence>
<name>A0A1R0GT89_9FUNG</name>
<gene>
    <name evidence="17" type="ORF">AYI68_g5802</name>
</gene>
<evidence type="ECO:0000313" key="18">
    <source>
        <dbReference type="Proteomes" id="UP000187455"/>
    </source>
</evidence>
<dbReference type="InterPro" id="IPR001412">
    <property type="entry name" value="aa-tRNA-synth_I_CS"/>
</dbReference>
<comment type="caution">
    <text evidence="17">The sequence shown here is derived from an EMBL/GenBank/DDBJ whole genome shotgun (WGS) entry which is preliminary data.</text>
</comment>
<evidence type="ECO:0000256" key="7">
    <source>
        <dbReference type="ARBA" id="ARBA00023146"/>
    </source>
</evidence>
<dbReference type="GO" id="GO:0006425">
    <property type="term" value="P:glutaminyl-tRNA aminoacylation"/>
    <property type="evidence" value="ECO:0007669"/>
    <property type="project" value="InterPro"/>
</dbReference>
<dbReference type="Gene3D" id="3.40.50.620">
    <property type="entry name" value="HUPs"/>
    <property type="match status" value="1"/>
</dbReference>
<dbReference type="EC" id="6.1.1.18" evidence="2"/>
<evidence type="ECO:0000256" key="1">
    <source>
        <dbReference type="ARBA" id="ARBA00005594"/>
    </source>
</evidence>
<keyword evidence="6 10" id="KW-0648">Protein biosynthesis</keyword>
<dbReference type="STRING" id="133383.A0A1R0GT89"/>
<dbReference type="Pfam" id="PF04557">
    <property type="entry name" value="tRNA_synt_1c_R2"/>
    <property type="match status" value="1"/>
</dbReference>
<keyword evidence="4 10" id="KW-0547">Nucleotide-binding</keyword>
<feature type="region of interest" description="Disordered" evidence="11">
    <location>
        <begin position="190"/>
        <end position="223"/>
    </location>
</feature>
<dbReference type="NCBIfam" id="TIGR00440">
    <property type="entry name" value="glnS"/>
    <property type="match status" value="1"/>
</dbReference>
<dbReference type="InterPro" id="IPR011035">
    <property type="entry name" value="Ribosomal_bL25/Gln-tRNA_synth"/>
</dbReference>
<dbReference type="PANTHER" id="PTHR43097:SF4">
    <property type="entry name" value="GLUTAMINE--TRNA LIGASE"/>
    <property type="match status" value="1"/>
</dbReference>
<dbReference type="PROSITE" id="PS00178">
    <property type="entry name" value="AA_TRNA_LIGASE_I"/>
    <property type="match status" value="1"/>
</dbReference>
<keyword evidence="18" id="KW-1185">Reference proteome</keyword>
<dbReference type="Gene3D" id="1.10.10.2420">
    <property type="match status" value="1"/>
</dbReference>
<feature type="domain" description="Glutaminyl-tRNA synthetase class Ib non-specific RNA-binding" evidence="15">
    <location>
        <begin position="6"/>
        <end position="167"/>
    </location>
</feature>
<dbReference type="GO" id="GO:0005524">
    <property type="term" value="F:ATP binding"/>
    <property type="evidence" value="ECO:0007669"/>
    <property type="project" value="UniProtKB-KW"/>
</dbReference>
<dbReference type="InterPro" id="IPR014729">
    <property type="entry name" value="Rossmann-like_a/b/a_fold"/>
</dbReference>
<dbReference type="InterPro" id="IPR007638">
    <property type="entry name" value="Gln-tRNA-synth_Ib_RNA-bd_2"/>
</dbReference>
<dbReference type="OrthoDB" id="10250478at2759"/>
<proteinExistence type="inferred from homology"/>
<dbReference type="InterPro" id="IPR049437">
    <property type="entry name" value="tRNA-synt_1c_C2"/>
</dbReference>
<dbReference type="Pfam" id="PF20974">
    <property type="entry name" value="tRNA-synt_1c_C2"/>
    <property type="match status" value="1"/>
</dbReference>
<accession>A0A1R0GT89</accession>
<evidence type="ECO:0000259" key="14">
    <source>
        <dbReference type="Pfam" id="PF04557"/>
    </source>
</evidence>
<dbReference type="FunFam" id="2.40.240.10:FF:000007">
    <property type="entry name" value="Glutamine--tRNA ligase"/>
    <property type="match status" value="1"/>
</dbReference>
<dbReference type="InterPro" id="IPR020056">
    <property type="entry name" value="Rbsml_bL25/Gln-tRNA_synth_N"/>
</dbReference>